<proteinExistence type="predicted"/>
<gene>
    <name evidence="2" type="primary">LOC108624386</name>
</gene>
<dbReference type="GeneID" id="108624386"/>
<dbReference type="AlphaFoldDB" id="A0AAJ7IXT3"/>
<protein>
    <submittedName>
        <fullName evidence="2">Uncharacterized protein LOC108624386</fullName>
    </submittedName>
</protein>
<name>A0AAJ7IXT3_9HYME</name>
<keyword evidence="1" id="KW-1185">Reference proteome</keyword>
<accession>A0AAJ7IXT3</accession>
<organism evidence="1 2">
    <name type="scientific">Ceratina calcarata</name>
    <dbReference type="NCBI Taxonomy" id="156304"/>
    <lineage>
        <taxon>Eukaryota</taxon>
        <taxon>Metazoa</taxon>
        <taxon>Ecdysozoa</taxon>
        <taxon>Arthropoda</taxon>
        <taxon>Hexapoda</taxon>
        <taxon>Insecta</taxon>
        <taxon>Pterygota</taxon>
        <taxon>Neoptera</taxon>
        <taxon>Endopterygota</taxon>
        <taxon>Hymenoptera</taxon>
        <taxon>Apocrita</taxon>
        <taxon>Aculeata</taxon>
        <taxon>Apoidea</taxon>
        <taxon>Anthophila</taxon>
        <taxon>Apidae</taxon>
        <taxon>Ceratina</taxon>
        <taxon>Zadontomerus</taxon>
    </lineage>
</organism>
<dbReference type="Proteomes" id="UP000694925">
    <property type="component" value="Unplaced"/>
</dbReference>
<evidence type="ECO:0000313" key="1">
    <source>
        <dbReference type="Proteomes" id="UP000694925"/>
    </source>
</evidence>
<dbReference type="KEGG" id="ccal:108624386"/>
<reference evidence="2" key="1">
    <citation type="submission" date="2025-08" db="UniProtKB">
        <authorList>
            <consortium name="RefSeq"/>
        </authorList>
    </citation>
    <scope>IDENTIFICATION</scope>
    <source>
        <tissue evidence="2">Whole body</tissue>
    </source>
</reference>
<evidence type="ECO:0000313" key="2">
    <source>
        <dbReference type="RefSeq" id="XP_017879168.1"/>
    </source>
</evidence>
<sequence>MDVKILEIILNSCETVTKDFESSKDYRRLLQKDQFLPTSEDLFNALCLSLTKLLSYKVSKEASQYYTARLSVIGLLRDWCRIKDTLEKFKILRDEKQALKLRNNLLENYLTDDVLDICDSVSDLASLTSALICLTNTNSYYKCYLEKLLLKLAKLESCDESEYLLCYAVQKGSDLSLQFSIIENIYESQRCKFIEQPLLSDFMSQCTNLAEDNDDNSENVSLTNQLFVFASKSPHIFVLICGFLKELLVQLDYASTVMKFIQSVLERIKGHCESSGGDILDLYPRNLQSLIILLRIEPSYHTNHTEGSMLRRLKAIYDEDKDTVIMLLSHYPQWLKLTGEYLRLTDIE</sequence>
<dbReference type="RefSeq" id="XP_017879168.1">
    <property type="nucleotide sequence ID" value="XM_018023679.2"/>
</dbReference>